<evidence type="ECO:0000313" key="1">
    <source>
        <dbReference type="EMBL" id="QHT95843.1"/>
    </source>
</evidence>
<protein>
    <submittedName>
        <fullName evidence="1">Uncharacterized protein</fullName>
    </submittedName>
</protein>
<accession>A0A6C0IWE1</accession>
<name>A0A6C0IWE1_9ZZZZ</name>
<dbReference type="AlphaFoldDB" id="A0A6C0IWE1"/>
<dbReference type="EMBL" id="MN740246">
    <property type="protein sequence ID" value="QHT95843.1"/>
    <property type="molecule type" value="Genomic_DNA"/>
</dbReference>
<sequence length="137" mass="15791">MKNQYWWKWSLGESYYKSARPEKQNNTNVNTIEPIDNTYNAINQSLDENSLSLSNYHFDNEMIGITNSVFSRNQNDQNNSKREDLDTRIADREMIAQRGINPFLTSSNYVNDISASDNFLKPINTSTGKPVETNKSL</sequence>
<organism evidence="1">
    <name type="scientific">viral metagenome</name>
    <dbReference type="NCBI Taxonomy" id="1070528"/>
    <lineage>
        <taxon>unclassified sequences</taxon>
        <taxon>metagenomes</taxon>
        <taxon>organismal metagenomes</taxon>
    </lineage>
</organism>
<reference evidence="1" key="1">
    <citation type="journal article" date="2020" name="Nature">
        <title>Giant virus diversity and host interactions through global metagenomics.</title>
        <authorList>
            <person name="Schulz F."/>
            <person name="Roux S."/>
            <person name="Paez-Espino D."/>
            <person name="Jungbluth S."/>
            <person name="Walsh D.A."/>
            <person name="Denef V.J."/>
            <person name="McMahon K.D."/>
            <person name="Konstantinidis K.T."/>
            <person name="Eloe-Fadrosh E.A."/>
            <person name="Kyrpides N.C."/>
            <person name="Woyke T."/>
        </authorList>
    </citation>
    <scope>NUCLEOTIDE SEQUENCE</scope>
    <source>
        <strain evidence="1">GVMAG-M-3300024301-20</strain>
    </source>
</reference>
<proteinExistence type="predicted"/>